<evidence type="ECO:0000313" key="7">
    <source>
        <dbReference type="EMBL" id="CAD9701085.1"/>
    </source>
</evidence>
<keyword evidence="5" id="KW-0732">Signal</keyword>
<dbReference type="InterPro" id="IPR036034">
    <property type="entry name" value="PDZ_sf"/>
</dbReference>
<evidence type="ECO:0000256" key="3">
    <source>
        <dbReference type="ARBA" id="ARBA00022801"/>
    </source>
</evidence>
<evidence type="ECO:0000256" key="1">
    <source>
        <dbReference type="ARBA" id="ARBA00010541"/>
    </source>
</evidence>
<dbReference type="Gene3D" id="2.40.10.120">
    <property type="match status" value="1"/>
</dbReference>
<reference evidence="7" key="1">
    <citation type="submission" date="2021-01" db="EMBL/GenBank/DDBJ databases">
        <authorList>
            <person name="Corre E."/>
            <person name="Pelletier E."/>
            <person name="Niang G."/>
            <person name="Scheremetjew M."/>
            <person name="Finn R."/>
            <person name="Kale V."/>
            <person name="Holt S."/>
            <person name="Cochrane G."/>
            <person name="Meng A."/>
            <person name="Brown T."/>
            <person name="Cohen L."/>
        </authorList>
    </citation>
    <scope>NUCLEOTIDE SEQUENCE</scope>
    <source>
        <strain evidence="7">CCMP1243</strain>
    </source>
</reference>
<accession>A0A7S2SII2</accession>
<comment type="similarity">
    <text evidence="1">Belongs to the peptidase S1C family.</text>
</comment>
<dbReference type="PANTHER" id="PTHR22939:SF129">
    <property type="entry name" value="SERINE PROTEASE HTRA2, MITOCHONDRIAL"/>
    <property type="match status" value="1"/>
</dbReference>
<evidence type="ECO:0000256" key="2">
    <source>
        <dbReference type="ARBA" id="ARBA00022670"/>
    </source>
</evidence>
<evidence type="ECO:0000259" key="6">
    <source>
        <dbReference type="PROSITE" id="PS51202"/>
    </source>
</evidence>
<dbReference type="Pfam" id="PF13365">
    <property type="entry name" value="Trypsin_2"/>
    <property type="match status" value="1"/>
</dbReference>
<dbReference type="InterPro" id="IPR009003">
    <property type="entry name" value="Peptidase_S1_PA"/>
</dbReference>
<organism evidence="7">
    <name type="scientific">Rhizochromulina marina</name>
    <dbReference type="NCBI Taxonomy" id="1034831"/>
    <lineage>
        <taxon>Eukaryota</taxon>
        <taxon>Sar</taxon>
        <taxon>Stramenopiles</taxon>
        <taxon>Ochrophyta</taxon>
        <taxon>Dictyochophyceae</taxon>
        <taxon>Rhizochromulinales</taxon>
        <taxon>Rhizochromulina</taxon>
    </lineage>
</organism>
<dbReference type="InterPro" id="IPR001940">
    <property type="entry name" value="Peptidase_S1C"/>
</dbReference>
<feature type="compositionally biased region" description="Pro residues" evidence="4">
    <location>
        <begin position="460"/>
        <end position="483"/>
    </location>
</feature>
<dbReference type="GO" id="GO:0006813">
    <property type="term" value="P:potassium ion transport"/>
    <property type="evidence" value="ECO:0007669"/>
    <property type="project" value="InterPro"/>
</dbReference>
<dbReference type="AlphaFoldDB" id="A0A7S2SII2"/>
<sequence>MGLVNALLLAVSCAALVSPGGAGSHSPLTGGHLAAAGPPGDGDPSPRWWRGVDLFRRPVRSGDVPGGGPSSWRDGDSPALPSPMAEVLSSDDAPPARRHGSSFVASAVREVVPSVVLIDTEHPWEGPLPPQLPSPQSPFPSGPEERRLPTRLGQGSGVIISSKGLVLTNAHVVSGASSVSVTLTDGSKFDGKVLGTDQFSDLAVVQIRQPASGSRVFPEAKLGDSDALEAGDWVIAVGSPFGLENTVTLGIVSSSSRSVAKMDMGLSLKGTLIQTDAAINPGNSGGPLCNEFGEVIGINTMMRRRANSIGFAVPINRAKAIIDDLSVGKRITHSFLGITHRSITPEIARNWNEDPNSYPNDLPEVRGSLIMHVLPESAAAEAGLKRFDVVTKAGTRRIEQVDDLTEVVDRCPVGEALPLEVRRQGRVLHITARPQDLGRYLREQEERAIESRQQEQQLPLPAPYPGSPVPPDAFPFPFPLPVP</sequence>
<feature type="region of interest" description="Disordered" evidence="4">
    <location>
        <begin position="446"/>
        <end position="483"/>
    </location>
</feature>
<dbReference type="PANTHER" id="PTHR22939">
    <property type="entry name" value="SERINE PROTEASE FAMILY S1C HTRA-RELATED"/>
    <property type="match status" value="1"/>
</dbReference>
<keyword evidence="2" id="KW-0645">Protease</keyword>
<keyword evidence="3" id="KW-0378">Hydrolase</keyword>
<dbReference type="PRINTS" id="PR00834">
    <property type="entry name" value="PROTEASES2C"/>
</dbReference>
<dbReference type="EMBL" id="HBHJ01023115">
    <property type="protein sequence ID" value="CAD9701085.1"/>
    <property type="molecule type" value="Transcribed_RNA"/>
</dbReference>
<dbReference type="SUPFAM" id="SSF50156">
    <property type="entry name" value="PDZ domain-like"/>
    <property type="match status" value="1"/>
</dbReference>
<evidence type="ECO:0000256" key="4">
    <source>
        <dbReference type="SAM" id="MobiDB-lite"/>
    </source>
</evidence>
<dbReference type="GO" id="GO:0008324">
    <property type="term" value="F:monoatomic cation transmembrane transporter activity"/>
    <property type="evidence" value="ECO:0007669"/>
    <property type="project" value="InterPro"/>
</dbReference>
<dbReference type="Gene3D" id="2.30.42.10">
    <property type="match status" value="1"/>
</dbReference>
<gene>
    <name evidence="7" type="ORF">RMAR1173_LOCUS15215</name>
</gene>
<dbReference type="SUPFAM" id="SSF50494">
    <property type="entry name" value="Trypsin-like serine proteases"/>
    <property type="match status" value="1"/>
</dbReference>
<dbReference type="InterPro" id="IPR006037">
    <property type="entry name" value="RCK_C"/>
</dbReference>
<feature type="signal peptide" evidence="5">
    <location>
        <begin position="1"/>
        <end position="22"/>
    </location>
</feature>
<feature type="chain" id="PRO_5030666999" description="RCK C-terminal domain-containing protein" evidence="5">
    <location>
        <begin position="23"/>
        <end position="483"/>
    </location>
</feature>
<proteinExistence type="inferred from homology"/>
<dbReference type="GO" id="GO:0004252">
    <property type="term" value="F:serine-type endopeptidase activity"/>
    <property type="evidence" value="ECO:0007669"/>
    <property type="project" value="InterPro"/>
</dbReference>
<dbReference type="PROSITE" id="PS51202">
    <property type="entry name" value="RCK_C"/>
    <property type="match status" value="1"/>
</dbReference>
<name>A0A7S2SII2_9STRA</name>
<feature type="region of interest" description="Disordered" evidence="4">
    <location>
        <begin position="58"/>
        <end position="100"/>
    </location>
</feature>
<feature type="compositionally biased region" description="Pro residues" evidence="4">
    <location>
        <begin position="126"/>
        <end position="141"/>
    </location>
</feature>
<dbReference type="Pfam" id="PF13180">
    <property type="entry name" value="PDZ_2"/>
    <property type="match status" value="1"/>
</dbReference>
<dbReference type="InterPro" id="IPR001478">
    <property type="entry name" value="PDZ"/>
</dbReference>
<feature type="domain" description="RCK C-terminal" evidence="6">
    <location>
        <begin position="164"/>
        <end position="252"/>
    </location>
</feature>
<feature type="region of interest" description="Disordered" evidence="4">
    <location>
        <begin position="122"/>
        <end position="146"/>
    </location>
</feature>
<evidence type="ECO:0000256" key="5">
    <source>
        <dbReference type="SAM" id="SignalP"/>
    </source>
</evidence>
<feature type="region of interest" description="Disordered" evidence="4">
    <location>
        <begin position="20"/>
        <end position="45"/>
    </location>
</feature>
<protein>
    <recommendedName>
        <fullName evidence="6">RCK C-terminal domain-containing protein</fullName>
    </recommendedName>
</protein>
<dbReference type="GO" id="GO:0006508">
    <property type="term" value="P:proteolysis"/>
    <property type="evidence" value="ECO:0007669"/>
    <property type="project" value="UniProtKB-KW"/>
</dbReference>